<keyword evidence="3" id="KW-1185">Reference proteome</keyword>
<feature type="transmembrane region" description="Helical" evidence="1">
    <location>
        <begin position="34"/>
        <end position="55"/>
    </location>
</feature>
<keyword evidence="1" id="KW-1133">Transmembrane helix</keyword>
<protein>
    <submittedName>
        <fullName evidence="2">Uncharacterized protein</fullName>
    </submittedName>
</protein>
<feature type="transmembrane region" description="Helical" evidence="1">
    <location>
        <begin position="61"/>
        <end position="82"/>
    </location>
</feature>
<evidence type="ECO:0000313" key="2">
    <source>
        <dbReference type="EMBL" id="MFB9898194.1"/>
    </source>
</evidence>
<sequence length="99" mass="11024">MLIVYLVFSASLSVYSHVPAALRRPLLFLGRNSLALYLFSPIFTICCKALVPYLAFDPTRLLFLCTSLSVCIVGSLGLCRLLDFLHISPLMFGRKRIVG</sequence>
<keyword evidence="1" id="KW-0812">Transmembrane</keyword>
<evidence type="ECO:0000313" key="3">
    <source>
        <dbReference type="Proteomes" id="UP001589688"/>
    </source>
</evidence>
<organism evidence="2 3">
    <name type="scientific">Hallella seregens ATCC 51272</name>
    <dbReference type="NCBI Taxonomy" id="1336250"/>
    <lineage>
        <taxon>Bacteria</taxon>
        <taxon>Pseudomonadati</taxon>
        <taxon>Bacteroidota</taxon>
        <taxon>Bacteroidia</taxon>
        <taxon>Bacteroidales</taxon>
        <taxon>Prevotellaceae</taxon>
        <taxon>Hallella</taxon>
    </lineage>
</organism>
<dbReference type="EMBL" id="JBHLZF010000002">
    <property type="protein sequence ID" value="MFB9898194.1"/>
    <property type="molecule type" value="Genomic_DNA"/>
</dbReference>
<gene>
    <name evidence="2" type="ORF">ACFFK8_10445</name>
</gene>
<evidence type="ECO:0000256" key="1">
    <source>
        <dbReference type="SAM" id="Phobius"/>
    </source>
</evidence>
<proteinExistence type="predicted"/>
<comment type="caution">
    <text evidence="2">The sequence shown here is derived from an EMBL/GenBank/DDBJ whole genome shotgun (WGS) entry which is preliminary data.</text>
</comment>
<accession>A0ABV5ZNM8</accession>
<reference evidence="2 3" key="1">
    <citation type="submission" date="2024-09" db="EMBL/GenBank/DDBJ databases">
        <authorList>
            <person name="Sun Q."/>
            <person name="Mori K."/>
        </authorList>
    </citation>
    <scope>NUCLEOTIDE SEQUENCE [LARGE SCALE GENOMIC DNA]</scope>
    <source>
        <strain evidence="2 3">ATCC 51272</strain>
    </source>
</reference>
<feature type="transmembrane region" description="Helical" evidence="1">
    <location>
        <begin position="6"/>
        <end position="22"/>
    </location>
</feature>
<name>A0ABV5ZNM8_9BACT</name>
<dbReference type="RefSeq" id="WP_245594879.1">
    <property type="nucleotide sequence ID" value="NZ_JBHLZF010000002.1"/>
</dbReference>
<dbReference type="Proteomes" id="UP001589688">
    <property type="component" value="Unassembled WGS sequence"/>
</dbReference>
<keyword evidence="1" id="KW-0472">Membrane</keyword>